<dbReference type="OMA" id="GRAENFF"/>
<dbReference type="CDD" id="cd00377">
    <property type="entry name" value="ICL_PEPM"/>
    <property type="match status" value="1"/>
</dbReference>
<evidence type="ECO:0000313" key="2">
    <source>
        <dbReference type="Proteomes" id="UP000068243"/>
    </source>
</evidence>
<dbReference type="PANTHER" id="PTHR42905">
    <property type="entry name" value="PHOSPHOENOLPYRUVATE CARBOXYLASE"/>
    <property type="match status" value="1"/>
</dbReference>
<dbReference type="PANTHER" id="PTHR42905:SF16">
    <property type="entry name" value="CARBOXYPHOSPHONOENOLPYRUVATE PHOSPHONOMUTASE-LIKE PROTEIN (AFU_ORTHOLOGUE AFUA_5G07230)"/>
    <property type="match status" value="1"/>
</dbReference>
<gene>
    <name evidence="1" type="ORF">ABL_10372</name>
</gene>
<dbReference type="EMBL" id="BCMY01000101">
    <property type="protein sequence ID" value="GAQ31619.1"/>
    <property type="molecule type" value="Genomic_DNA"/>
</dbReference>
<accession>A0A100HYV4</accession>
<dbReference type="Proteomes" id="UP000068243">
    <property type="component" value="Unassembled WGS sequence"/>
</dbReference>
<dbReference type="GO" id="GO:0003824">
    <property type="term" value="F:catalytic activity"/>
    <property type="evidence" value="ECO:0007669"/>
    <property type="project" value="InterPro"/>
</dbReference>
<organism evidence="1 2">
    <name type="scientific">Aspergillus niger</name>
    <dbReference type="NCBI Taxonomy" id="5061"/>
    <lineage>
        <taxon>Eukaryota</taxon>
        <taxon>Fungi</taxon>
        <taxon>Dikarya</taxon>
        <taxon>Ascomycota</taxon>
        <taxon>Pezizomycotina</taxon>
        <taxon>Eurotiomycetes</taxon>
        <taxon>Eurotiomycetidae</taxon>
        <taxon>Eurotiales</taxon>
        <taxon>Aspergillaceae</taxon>
        <taxon>Aspergillus</taxon>
        <taxon>Aspergillus subgen. Circumdati</taxon>
    </lineage>
</organism>
<sequence length="267" mass="27944">MSSQNDRAIYFRSLHHPGNPIVLSNVYDGATASYIAGHATTKAIATASYAVAASQGIADESLTLPQNLAAARTIAAVVAATTSPQLPLTVDMQDGYEDVAQTIRDVIALGAVGCNLEDFDNAAGKLRSLPEAVNRIRTAVQAAREAGVPDFVINARTDVLGPAGTGSIEDAIERGKAFLDAGACTVFVWGPGGRGVSGDEVRELAKALGGRVNVKLNLGDGYLTVSELKKIGVARISLGPELWRAAMGAFRETADRLLAQVSYDYNI</sequence>
<keyword evidence="1" id="KW-0670">Pyruvate</keyword>
<dbReference type="InterPro" id="IPR039556">
    <property type="entry name" value="ICL/PEPM"/>
</dbReference>
<dbReference type="SUPFAM" id="SSF51621">
    <property type="entry name" value="Phosphoenolpyruvate/pyruvate domain"/>
    <property type="match status" value="1"/>
</dbReference>
<comment type="caution">
    <text evidence="1">The sequence shown here is derived from an EMBL/GenBank/DDBJ whole genome shotgun (WGS) entry which is preliminary data.</text>
</comment>
<dbReference type="Gene3D" id="3.20.20.60">
    <property type="entry name" value="Phosphoenolpyruvate-binding domains"/>
    <property type="match status" value="1"/>
</dbReference>
<dbReference type="InterPro" id="IPR040442">
    <property type="entry name" value="Pyrv_kinase-like_dom_sf"/>
</dbReference>
<dbReference type="InterPro" id="IPR015813">
    <property type="entry name" value="Pyrv/PenolPyrv_kinase-like_dom"/>
</dbReference>
<dbReference type="AlphaFoldDB" id="A0A100HYV4"/>
<name>A0A100HYV4_ASPNG</name>
<dbReference type="Pfam" id="PF13714">
    <property type="entry name" value="PEP_mutase"/>
    <property type="match status" value="1"/>
</dbReference>
<protein>
    <submittedName>
        <fullName evidence="1">Carboxyphosphonoenolpyruvate phosphonomutase-like protein</fullName>
    </submittedName>
</protein>
<dbReference type="OrthoDB" id="429143at2759"/>
<evidence type="ECO:0000313" key="1">
    <source>
        <dbReference type="EMBL" id="GAQ31619.1"/>
    </source>
</evidence>
<reference evidence="2" key="1">
    <citation type="journal article" date="2016" name="Genome Announc.">
        <title>Draft genome sequence of Aspergillus niger strain An76.</title>
        <authorList>
            <person name="Gong W."/>
            <person name="Cheng Z."/>
            <person name="Zhang H."/>
            <person name="Liu L."/>
            <person name="Gao P."/>
            <person name="Wang L."/>
        </authorList>
    </citation>
    <scope>NUCLEOTIDE SEQUENCE [LARGE SCALE GENOMIC DNA]</scope>
    <source>
        <strain evidence="2">An76</strain>
    </source>
</reference>
<proteinExistence type="predicted"/>